<dbReference type="AlphaFoldDB" id="A0A1M5XU81"/>
<dbReference type="InterPro" id="IPR029016">
    <property type="entry name" value="GAF-like_dom_sf"/>
</dbReference>
<name>A0A1M5XU81_9BURK</name>
<keyword evidence="8" id="KW-1185">Reference proteome</keyword>
<evidence type="ECO:0000256" key="2">
    <source>
        <dbReference type="ARBA" id="ARBA00023125"/>
    </source>
</evidence>
<dbReference type="GO" id="GO:0045892">
    <property type="term" value="P:negative regulation of DNA-templated transcription"/>
    <property type="evidence" value="ECO:0007669"/>
    <property type="project" value="TreeGrafter"/>
</dbReference>
<dbReference type="Gene3D" id="1.10.10.10">
    <property type="entry name" value="Winged helix-like DNA-binding domain superfamily/Winged helix DNA-binding domain"/>
    <property type="match status" value="1"/>
</dbReference>
<dbReference type="SMART" id="SM00346">
    <property type="entry name" value="HTH_ICLR"/>
    <property type="match status" value="1"/>
</dbReference>
<dbReference type="InterPro" id="IPR050707">
    <property type="entry name" value="HTH_MetabolicPath_Reg"/>
</dbReference>
<evidence type="ECO:0000256" key="3">
    <source>
        <dbReference type="ARBA" id="ARBA00023163"/>
    </source>
</evidence>
<dbReference type="GO" id="GO:0003700">
    <property type="term" value="F:DNA-binding transcription factor activity"/>
    <property type="evidence" value="ECO:0007669"/>
    <property type="project" value="TreeGrafter"/>
</dbReference>
<feature type="domain" description="HTH iclR-type" evidence="5">
    <location>
        <begin position="32"/>
        <end position="94"/>
    </location>
</feature>
<organism evidence="7 8">
    <name type="scientific">Pollutimonas bauzanensis</name>
    <dbReference type="NCBI Taxonomy" id="658167"/>
    <lineage>
        <taxon>Bacteria</taxon>
        <taxon>Pseudomonadati</taxon>
        <taxon>Pseudomonadota</taxon>
        <taxon>Betaproteobacteria</taxon>
        <taxon>Burkholderiales</taxon>
        <taxon>Alcaligenaceae</taxon>
        <taxon>Pollutimonas</taxon>
    </lineage>
</organism>
<dbReference type="PROSITE" id="PS51077">
    <property type="entry name" value="HTH_ICLR"/>
    <property type="match status" value="1"/>
</dbReference>
<evidence type="ECO:0000256" key="4">
    <source>
        <dbReference type="SAM" id="MobiDB-lite"/>
    </source>
</evidence>
<feature type="region of interest" description="Disordered" evidence="4">
    <location>
        <begin position="1"/>
        <end position="20"/>
    </location>
</feature>
<dbReference type="PANTHER" id="PTHR30136">
    <property type="entry name" value="HELIX-TURN-HELIX TRANSCRIPTIONAL REGULATOR, ICLR FAMILY"/>
    <property type="match status" value="1"/>
</dbReference>
<evidence type="ECO:0000256" key="1">
    <source>
        <dbReference type="ARBA" id="ARBA00023015"/>
    </source>
</evidence>
<dbReference type="InterPro" id="IPR036390">
    <property type="entry name" value="WH_DNA-bd_sf"/>
</dbReference>
<dbReference type="STRING" id="658167.SAMN04488135_107131"/>
<dbReference type="EMBL" id="FQXE01000007">
    <property type="protein sequence ID" value="SHI03088.1"/>
    <property type="molecule type" value="Genomic_DNA"/>
</dbReference>
<proteinExistence type="predicted"/>
<sequence>MPVSRLNRSKPQHSARVAVKQSPRGKESTLFVSSVEKALSVLEAFDGSQAALTLSQIAAKTQMDLSSAQRAVHTLTTLRYLRKDEATRQFELAPRLLDFSFRYLASNELARRAIPYVQQLARETEETTNLTILDDTEIVYIIRIASRHMLAPNVIVGTRIPAFCAAPGLAMLAYLPDAEAEDILARTDFVSYTSHPYHDKSSAMDRLRQIRETGYVRAEGEFYKGDVSTAAPVLDINNRPLGAVNISISTSRWDAARDQKRITDLVITAAAAISGHPR</sequence>
<dbReference type="Gene3D" id="3.30.450.40">
    <property type="match status" value="1"/>
</dbReference>
<dbReference type="Pfam" id="PF09339">
    <property type="entry name" value="HTH_IclR"/>
    <property type="match status" value="1"/>
</dbReference>
<dbReference type="PANTHER" id="PTHR30136:SF35">
    <property type="entry name" value="HTH-TYPE TRANSCRIPTIONAL REGULATOR RV1719"/>
    <property type="match status" value="1"/>
</dbReference>
<dbReference type="Pfam" id="PF01614">
    <property type="entry name" value="IclR_C"/>
    <property type="match status" value="1"/>
</dbReference>
<dbReference type="PROSITE" id="PS51078">
    <property type="entry name" value="ICLR_ED"/>
    <property type="match status" value="1"/>
</dbReference>
<keyword evidence="3" id="KW-0804">Transcription</keyword>
<gene>
    <name evidence="7" type="ORF">SAMN04488135_107131</name>
</gene>
<keyword evidence="2" id="KW-0238">DNA-binding</keyword>
<dbReference type="OrthoDB" id="5401369at2"/>
<accession>A0A1M5XU81</accession>
<dbReference type="RefSeq" id="WP_073104029.1">
    <property type="nucleotide sequence ID" value="NZ_FQXE01000007.1"/>
</dbReference>
<dbReference type="SUPFAM" id="SSF46785">
    <property type="entry name" value="Winged helix' DNA-binding domain"/>
    <property type="match status" value="1"/>
</dbReference>
<feature type="domain" description="IclR-ED" evidence="6">
    <location>
        <begin position="95"/>
        <end position="278"/>
    </location>
</feature>
<dbReference type="SUPFAM" id="SSF55781">
    <property type="entry name" value="GAF domain-like"/>
    <property type="match status" value="1"/>
</dbReference>
<dbReference type="InterPro" id="IPR014757">
    <property type="entry name" value="Tscrpt_reg_IclR_C"/>
</dbReference>
<dbReference type="Proteomes" id="UP000184226">
    <property type="component" value="Unassembled WGS sequence"/>
</dbReference>
<dbReference type="InterPro" id="IPR036388">
    <property type="entry name" value="WH-like_DNA-bd_sf"/>
</dbReference>
<keyword evidence="1" id="KW-0805">Transcription regulation</keyword>
<evidence type="ECO:0000259" key="6">
    <source>
        <dbReference type="PROSITE" id="PS51078"/>
    </source>
</evidence>
<dbReference type="GO" id="GO:0003677">
    <property type="term" value="F:DNA binding"/>
    <property type="evidence" value="ECO:0007669"/>
    <property type="project" value="UniProtKB-KW"/>
</dbReference>
<evidence type="ECO:0000259" key="5">
    <source>
        <dbReference type="PROSITE" id="PS51077"/>
    </source>
</evidence>
<evidence type="ECO:0000313" key="7">
    <source>
        <dbReference type="EMBL" id="SHI03088.1"/>
    </source>
</evidence>
<dbReference type="InterPro" id="IPR005471">
    <property type="entry name" value="Tscrpt_reg_IclR_N"/>
</dbReference>
<protein>
    <submittedName>
        <fullName evidence="7">Transcriptional regulator, IclR family</fullName>
    </submittedName>
</protein>
<evidence type="ECO:0000313" key="8">
    <source>
        <dbReference type="Proteomes" id="UP000184226"/>
    </source>
</evidence>
<reference evidence="7 8" key="1">
    <citation type="submission" date="2016-11" db="EMBL/GenBank/DDBJ databases">
        <authorList>
            <person name="Jaros S."/>
            <person name="Januszkiewicz K."/>
            <person name="Wedrychowicz H."/>
        </authorList>
    </citation>
    <scope>NUCLEOTIDE SEQUENCE [LARGE SCALE GENOMIC DNA]</scope>
    <source>
        <strain evidence="7 8">CGMCC 1.10190</strain>
    </source>
</reference>